<keyword evidence="3" id="KW-0378">Hydrolase</keyword>
<name>A0A0M2UV87_9BACT</name>
<keyword evidence="3" id="KW-0540">Nuclease</keyword>
<dbReference type="Pfam" id="PF01850">
    <property type="entry name" value="PIN"/>
    <property type="match status" value="1"/>
</dbReference>
<dbReference type="SUPFAM" id="SSF88723">
    <property type="entry name" value="PIN domain-like"/>
    <property type="match status" value="1"/>
</dbReference>
<evidence type="ECO:0000313" key="3">
    <source>
        <dbReference type="EMBL" id="KKO18906.1"/>
    </source>
</evidence>
<keyword evidence="1" id="KW-0460">Magnesium</keyword>
<dbReference type="InterPro" id="IPR002716">
    <property type="entry name" value="PIN_dom"/>
</dbReference>
<protein>
    <submittedName>
        <fullName evidence="3">tRNA(fMet)-specific endonuclease VapC</fullName>
    </submittedName>
</protein>
<dbReference type="InterPro" id="IPR029060">
    <property type="entry name" value="PIN-like_dom_sf"/>
</dbReference>
<dbReference type="EMBL" id="LAQJ01000228">
    <property type="protein sequence ID" value="KKO18906.1"/>
    <property type="molecule type" value="Genomic_DNA"/>
</dbReference>
<dbReference type="InterPro" id="IPR051619">
    <property type="entry name" value="TypeII_TA_RNase_PINc/VapC"/>
</dbReference>
<proteinExistence type="predicted"/>
<evidence type="ECO:0000313" key="4">
    <source>
        <dbReference type="Proteomes" id="UP000034954"/>
    </source>
</evidence>
<dbReference type="CDD" id="cd09873">
    <property type="entry name" value="PIN_Pae0151-like"/>
    <property type="match status" value="1"/>
</dbReference>
<dbReference type="PANTHER" id="PTHR35901">
    <property type="entry name" value="RIBONUCLEASE VAPC3"/>
    <property type="match status" value="1"/>
</dbReference>
<reference evidence="3 4" key="1">
    <citation type="journal article" date="2013" name="BMC Microbiol.">
        <title>Identification of the type II cytochrome c maturation pathway in anammox bacteria by comparative genomics.</title>
        <authorList>
            <person name="Ferousi C."/>
            <person name="Speth D.R."/>
            <person name="Reimann J."/>
            <person name="Op den Camp H.J."/>
            <person name="Allen J.W."/>
            <person name="Keltjens J.T."/>
            <person name="Jetten M.S."/>
        </authorList>
    </citation>
    <scope>NUCLEOTIDE SEQUENCE [LARGE SCALE GENOMIC DNA]</scope>
    <source>
        <strain evidence="3">RU1</strain>
    </source>
</reference>
<evidence type="ECO:0000259" key="2">
    <source>
        <dbReference type="Pfam" id="PF01850"/>
    </source>
</evidence>
<dbReference type="Gene3D" id="3.40.50.1010">
    <property type="entry name" value="5'-nuclease"/>
    <property type="match status" value="1"/>
</dbReference>
<dbReference type="InterPro" id="IPR044153">
    <property type="entry name" value="PIN_Pae0151-like"/>
</dbReference>
<sequence>MKRIVVDASVVLKWYLDDEDHGQKAVHLLTGYISGEFDMIAPSLLEYEVINGLMVAQKKGRIDEEKIYSAIEGFINLGIKQKNLAHLYPKLFYYGKTYHCTAYDASYIATADDEGILLITADRGLFNVAGKDLKWIKWIGDI</sequence>
<comment type="caution">
    <text evidence="3">The sequence shown here is derived from an EMBL/GenBank/DDBJ whole genome shotgun (WGS) entry which is preliminary data.</text>
</comment>
<gene>
    <name evidence="3" type="primary">vapC_2</name>
    <name evidence="3" type="ORF">BROFUL_02385</name>
</gene>
<dbReference type="Proteomes" id="UP000034954">
    <property type="component" value="Unassembled WGS sequence"/>
</dbReference>
<dbReference type="GO" id="GO:0004519">
    <property type="term" value="F:endonuclease activity"/>
    <property type="evidence" value="ECO:0007669"/>
    <property type="project" value="UniProtKB-KW"/>
</dbReference>
<feature type="domain" description="PIN" evidence="2">
    <location>
        <begin position="4"/>
        <end position="130"/>
    </location>
</feature>
<dbReference type="AlphaFoldDB" id="A0A0M2UV87"/>
<dbReference type="PANTHER" id="PTHR35901:SF1">
    <property type="entry name" value="EXONUCLEASE VAPC9"/>
    <property type="match status" value="1"/>
</dbReference>
<evidence type="ECO:0000256" key="1">
    <source>
        <dbReference type="ARBA" id="ARBA00022842"/>
    </source>
</evidence>
<keyword evidence="4" id="KW-1185">Reference proteome</keyword>
<accession>A0A0M2UV87</accession>
<keyword evidence="3" id="KW-0255">Endonuclease</keyword>
<organism evidence="3 4">
    <name type="scientific">Candidatus Brocadia fulgida</name>
    <dbReference type="NCBI Taxonomy" id="380242"/>
    <lineage>
        <taxon>Bacteria</taxon>
        <taxon>Pseudomonadati</taxon>
        <taxon>Planctomycetota</taxon>
        <taxon>Candidatus Brocadiia</taxon>
        <taxon>Candidatus Brocadiales</taxon>
        <taxon>Candidatus Brocadiaceae</taxon>
        <taxon>Candidatus Brocadia</taxon>
    </lineage>
</organism>